<reference evidence="4 5" key="1">
    <citation type="submission" date="2020-08" db="EMBL/GenBank/DDBJ databases">
        <title>Genomic Encyclopedia of Type Strains, Phase IV (KMG-IV): sequencing the most valuable type-strain genomes for metagenomic binning, comparative biology and taxonomic classification.</title>
        <authorList>
            <person name="Goeker M."/>
        </authorList>
    </citation>
    <scope>NUCLEOTIDE SEQUENCE [LARGE SCALE GENOMIC DNA]</scope>
    <source>
        <strain evidence="4 5">DSM 13481</strain>
    </source>
</reference>
<sequence length="212" mass="23493">MKKKILEASKFIVENGLVKGTWGNISIRYEDKIYITPSGIPYDILTEDMVSVVDLKGNHIEGLNPSSELPTHLEIYRTREDVNAIVHTHPIFSTTVSLVADHIPPLIEDSVMILGSKILVAEYALAGTEDLAINVVKALGNNNAVLLKNHGLITVGVDIKEALTASLVCEKTAEIYLYALNIGKFSTLSEEDAIMLRNKYLNSYRQIEKDVR</sequence>
<dbReference type="InterPro" id="IPR036409">
    <property type="entry name" value="Aldolase_II/adducin_N_sf"/>
</dbReference>
<dbReference type="PANTHER" id="PTHR22789:SF0">
    <property type="entry name" value="3-OXO-TETRONATE 4-PHOSPHATE DECARBOXYLASE-RELATED"/>
    <property type="match status" value="1"/>
</dbReference>
<dbReference type="Pfam" id="PF00596">
    <property type="entry name" value="Aldolase_II"/>
    <property type="match status" value="1"/>
</dbReference>
<dbReference type="SUPFAM" id="SSF53639">
    <property type="entry name" value="AraD/HMP-PK domain-like"/>
    <property type="match status" value="1"/>
</dbReference>
<feature type="domain" description="Class II aldolase/adducin N-terminal" evidence="3">
    <location>
        <begin position="3"/>
        <end position="177"/>
    </location>
</feature>
<evidence type="ECO:0000256" key="2">
    <source>
        <dbReference type="ARBA" id="ARBA00023239"/>
    </source>
</evidence>
<dbReference type="GO" id="GO:0005829">
    <property type="term" value="C:cytosol"/>
    <property type="evidence" value="ECO:0007669"/>
    <property type="project" value="TreeGrafter"/>
</dbReference>
<dbReference type="SMART" id="SM01007">
    <property type="entry name" value="Aldolase_II"/>
    <property type="match status" value="1"/>
</dbReference>
<evidence type="ECO:0000256" key="1">
    <source>
        <dbReference type="ARBA" id="ARBA00022723"/>
    </source>
</evidence>
<dbReference type="GO" id="GO:0019323">
    <property type="term" value="P:pentose catabolic process"/>
    <property type="evidence" value="ECO:0007669"/>
    <property type="project" value="TreeGrafter"/>
</dbReference>
<keyword evidence="1" id="KW-0479">Metal-binding</keyword>
<gene>
    <name evidence="4" type="ORF">HNP65_001671</name>
</gene>
<dbReference type="PANTHER" id="PTHR22789">
    <property type="entry name" value="FUCULOSE PHOSPHATE ALDOLASE"/>
    <property type="match status" value="1"/>
</dbReference>
<proteinExistence type="predicted"/>
<dbReference type="Proteomes" id="UP000555828">
    <property type="component" value="Unassembled WGS sequence"/>
</dbReference>
<dbReference type="RefSeq" id="WP_184619806.1">
    <property type="nucleotide sequence ID" value="NZ_JACHEX010000005.1"/>
</dbReference>
<dbReference type="AlphaFoldDB" id="A0A841GLD2"/>
<evidence type="ECO:0000259" key="3">
    <source>
        <dbReference type="SMART" id="SM01007"/>
    </source>
</evidence>
<dbReference type="EC" id="4.1.2.17" evidence="4"/>
<dbReference type="EMBL" id="JACHEX010000005">
    <property type="protein sequence ID" value="MBB6063207.1"/>
    <property type="molecule type" value="Genomic_DNA"/>
</dbReference>
<accession>A0A841GLD2</accession>
<dbReference type="InterPro" id="IPR050197">
    <property type="entry name" value="Aldolase_class_II_sugar_metab"/>
</dbReference>
<dbReference type="GO" id="GO:0046872">
    <property type="term" value="F:metal ion binding"/>
    <property type="evidence" value="ECO:0007669"/>
    <property type="project" value="UniProtKB-KW"/>
</dbReference>
<evidence type="ECO:0000313" key="4">
    <source>
        <dbReference type="EMBL" id="MBB6063207.1"/>
    </source>
</evidence>
<dbReference type="GO" id="GO:0008738">
    <property type="term" value="F:L-fuculose-phosphate aldolase activity"/>
    <property type="evidence" value="ECO:0007669"/>
    <property type="project" value="UniProtKB-EC"/>
</dbReference>
<evidence type="ECO:0000313" key="5">
    <source>
        <dbReference type="Proteomes" id="UP000555828"/>
    </source>
</evidence>
<dbReference type="InterPro" id="IPR001303">
    <property type="entry name" value="Aldolase_II/adducin_N"/>
</dbReference>
<keyword evidence="2 4" id="KW-0456">Lyase</keyword>
<organism evidence="4 5">
    <name type="scientific">Thermosipho japonicus</name>
    <dbReference type="NCBI Taxonomy" id="90323"/>
    <lineage>
        <taxon>Bacteria</taxon>
        <taxon>Thermotogati</taxon>
        <taxon>Thermotogota</taxon>
        <taxon>Thermotogae</taxon>
        <taxon>Thermotogales</taxon>
        <taxon>Fervidobacteriaceae</taxon>
        <taxon>Thermosipho</taxon>
    </lineage>
</organism>
<comment type="caution">
    <text evidence="4">The sequence shown here is derived from an EMBL/GenBank/DDBJ whole genome shotgun (WGS) entry which is preliminary data.</text>
</comment>
<name>A0A841GLD2_9BACT</name>
<protein>
    <submittedName>
        <fullName evidence="4">L-fuculose-phosphate aldolase</fullName>
        <ecNumber evidence="4">4.1.2.17</ecNumber>
    </submittedName>
</protein>
<dbReference type="Gene3D" id="3.40.225.10">
    <property type="entry name" value="Class II aldolase/adducin N-terminal domain"/>
    <property type="match status" value="1"/>
</dbReference>
<keyword evidence="5" id="KW-1185">Reference proteome</keyword>